<dbReference type="SUPFAM" id="SSF89919">
    <property type="entry name" value="Ribosome-binding factor A, RbfA"/>
    <property type="match status" value="1"/>
</dbReference>
<dbReference type="EMBL" id="VSSQ01087729">
    <property type="protein sequence ID" value="MPN34600.1"/>
    <property type="molecule type" value="Genomic_DNA"/>
</dbReference>
<accession>A0A645H7E1</accession>
<dbReference type="Pfam" id="PF02033">
    <property type="entry name" value="RBFA"/>
    <property type="match status" value="1"/>
</dbReference>
<comment type="caution">
    <text evidence="1">The sequence shown here is derived from an EMBL/GenBank/DDBJ whole genome shotgun (WGS) entry which is preliminary data.</text>
</comment>
<reference evidence="1" key="1">
    <citation type="submission" date="2019-08" db="EMBL/GenBank/DDBJ databases">
        <authorList>
            <person name="Kucharzyk K."/>
            <person name="Murdoch R.W."/>
            <person name="Higgins S."/>
            <person name="Loffler F."/>
        </authorList>
    </citation>
    <scope>NUCLEOTIDE SEQUENCE</scope>
</reference>
<dbReference type="GO" id="GO:0006364">
    <property type="term" value="P:rRNA processing"/>
    <property type="evidence" value="ECO:0007669"/>
    <property type="project" value="InterPro"/>
</dbReference>
<protein>
    <submittedName>
        <fullName evidence="1">Ribosome-binding factor A</fullName>
    </submittedName>
</protein>
<dbReference type="PANTHER" id="PTHR33515:SF1">
    <property type="entry name" value="RIBOSOME-BINDING FACTOR A, CHLOROPLASTIC-RELATED"/>
    <property type="match status" value="1"/>
</dbReference>
<gene>
    <name evidence="1" type="primary">rbfA_50</name>
    <name evidence="1" type="ORF">SDC9_182094</name>
</gene>
<dbReference type="AlphaFoldDB" id="A0A645H7E1"/>
<dbReference type="PANTHER" id="PTHR33515">
    <property type="entry name" value="RIBOSOME-BINDING FACTOR A, CHLOROPLASTIC-RELATED"/>
    <property type="match status" value="1"/>
</dbReference>
<dbReference type="Gene3D" id="3.30.300.20">
    <property type="match status" value="1"/>
</dbReference>
<dbReference type="InterPro" id="IPR015946">
    <property type="entry name" value="KH_dom-like_a/b"/>
</dbReference>
<evidence type="ECO:0000313" key="1">
    <source>
        <dbReference type="EMBL" id="MPN34600.1"/>
    </source>
</evidence>
<dbReference type="InterPro" id="IPR000238">
    <property type="entry name" value="RbfA"/>
</dbReference>
<dbReference type="GO" id="GO:0043024">
    <property type="term" value="F:ribosomal small subunit binding"/>
    <property type="evidence" value="ECO:0007669"/>
    <property type="project" value="TreeGrafter"/>
</dbReference>
<dbReference type="HAMAP" id="MF_00003">
    <property type="entry name" value="RbfA"/>
    <property type="match status" value="1"/>
</dbReference>
<dbReference type="NCBIfam" id="TIGR00082">
    <property type="entry name" value="rbfA"/>
    <property type="match status" value="1"/>
</dbReference>
<dbReference type="InterPro" id="IPR023799">
    <property type="entry name" value="RbfA_dom_sf"/>
</dbReference>
<proteinExistence type="inferred from homology"/>
<dbReference type="GO" id="GO:0005829">
    <property type="term" value="C:cytosol"/>
    <property type="evidence" value="ECO:0007669"/>
    <property type="project" value="TreeGrafter"/>
</dbReference>
<organism evidence="1">
    <name type="scientific">bioreactor metagenome</name>
    <dbReference type="NCBI Taxonomy" id="1076179"/>
    <lineage>
        <taxon>unclassified sequences</taxon>
        <taxon>metagenomes</taxon>
        <taxon>ecological metagenomes</taxon>
    </lineage>
</organism>
<sequence length="104" mass="11846">MKDPRISPMTTIMAVEVTNDLKQAKVRVSVYDQEQAPREESVVALNGAEGFIAREVGRRMQLRALPKFKFILDDSIAYSVHMSQLIDSLHVNRGNETQEEIEKE</sequence>
<name>A0A645H7E1_9ZZZZ</name>